<comment type="caution">
    <text evidence="7">The sequence shown here is derived from an EMBL/GenBank/DDBJ whole genome shotgun (WGS) entry which is preliminary data.</text>
</comment>
<evidence type="ECO:0000256" key="4">
    <source>
        <dbReference type="ARBA" id="ARBA00038402"/>
    </source>
</evidence>
<dbReference type="PANTHER" id="PTHR14742:SF0">
    <property type="entry name" value="RIBONUCLEASE P PROTEIN SUBUNIT P21"/>
    <property type="match status" value="1"/>
</dbReference>
<dbReference type="Pfam" id="PF04032">
    <property type="entry name" value="Rpr2"/>
    <property type="match status" value="1"/>
</dbReference>
<keyword evidence="3" id="KW-0862">Zinc</keyword>
<comment type="similarity">
    <text evidence="4">Belongs to the eukaryotic/archaeal RNase P protein component 4 family.</text>
</comment>
<accession>A0A836ENM8</accession>
<sequence length="340" mass="39461">MEKSTFESCSNYFDRLRGKTRNIDEGIERLSETWKTPQLLIGGYAERTAETNVYLEGLWESIRNTGVEMEKLQSKLEPSLDKTDQLLKESQEMYKDLKEQCDNLDIVLAEYGYHYDESNDEQENHLRNDNQNSMNDCAFDTEEMLDMEVEFTPNLTWKCKTKSRESDSSNASQKNTIKGIATPVFKKKNQICQHKDVFQRMNYLYQASHLMALKNRVMASYLGNHMFACAKKAVLRTEPNLKRTVCKCCQSPLIPGETARVRLVSKPIKGIKWTCLICMNSKRYPAKKGYKLWLDQPESLVRILDFTPKSKNKNFQQLGSESNLEEVKEQTENYPRNSTS</sequence>
<evidence type="ECO:0000256" key="1">
    <source>
        <dbReference type="ARBA" id="ARBA00022694"/>
    </source>
</evidence>
<feature type="non-terminal residue" evidence="7">
    <location>
        <position position="340"/>
    </location>
</feature>
<keyword evidence="1" id="KW-0819">tRNA processing</keyword>
<dbReference type="AlphaFoldDB" id="A0A836ENM8"/>
<dbReference type="Gene3D" id="6.20.50.20">
    <property type="match status" value="1"/>
</dbReference>
<dbReference type="EMBL" id="JAANHZ010000670">
    <property type="protein sequence ID" value="KAG5308265.1"/>
    <property type="molecule type" value="Genomic_DNA"/>
</dbReference>
<protein>
    <submittedName>
        <fullName evidence="7">RPP21 protein</fullName>
    </submittedName>
</protein>
<dbReference type="GO" id="GO:0046872">
    <property type="term" value="F:metal ion binding"/>
    <property type="evidence" value="ECO:0007669"/>
    <property type="project" value="UniProtKB-KW"/>
</dbReference>
<keyword evidence="8" id="KW-1185">Reference proteome</keyword>
<evidence type="ECO:0000256" key="3">
    <source>
        <dbReference type="ARBA" id="ARBA00022833"/>
    </source>
</evidence>
<dbReference type="PANTHER" id="PTHR14742">
    <property type="entry name" value="RIBONUCLEASE P SUBUNIT P21"/>
    <property type="match status" value="1"/>
</dbReference>
<organism evidence="7 8">
    <name type="scientific">Acromyrmex insinuator</name>
    <dbReference type="NCBI Taxonomy" id="230686"/>
    <lineage>
        <taxon>Eukaryota</taxon>
        <taxon>Metazoa</taxon>
        <taxon>Ecdysozoa</taxon>
        <taxon>Arthropoda</taxon>
        <taxon>Hexapoda</taxon>
        <taxon>Insecta</taxon>
        <taxon>Pterygota</taxon>
        <taxon>Neoptera</taxon>
        <taxon>Endopterygota</taxon>
        <taxon>Hymenoptera</taxon>
        <taxon>Apocrita</taxon>
        <taxon>Aculeata</taxon>
        <taxon>Formicoidea</taxon>
        <taxon>Formicidae</taxon>
        <taxon>Myrmicinae</taxon>
        <taxon>Acromyrmex</taxon>
    </lineage>
</organism>
<keyword evidence="5" id="KW-0175">Coiled coil</keyword>
<dbReference type="Proteomes" id="UP000667349">
    <property type="component" value="Unassembled WGS sequence"/>
</dbReference>
<evidence type="ECO:0000313" key="7">
    <source>
        <dbReference type="EMBL" id="KAG5308265.1"/>
    </source>
</evidence>
<feature type="non-terminal residue" evidence="7">
    <location>
        <position position="1"/>
    </location>
</feature>
<gene>
    <name evidence="7" type="primary">Rpp21</name>
    <name evidence="7" type="ORF">G6Z75_0004367</name>
</gene>
<dbReference type="InterPro" id="IPR007175">
    <property type="entry name" value="Rpr2/Snm1/Rpp21"/>
</dbReference>
<evidence type="ECO:0000256" key="6">
    <source>
        <dbReference type="SAM" id="MobiDB-lite"/>
    </source>
</evidence>
<proteinExistence type="inferred from homology"/>
<dbReference type="GO" id="GO:0008033">
    <property type="term" value="P:tRNA processing"/>
    <property type="evidence" value="ECO:0007669"/>
    <property type="project" value="UniProtKB-KW"/>
</dbReference>
<name>A0A836ENM8_9HYME</name>
<feature type="region of interest" description="Disordered" evidence="6">
    <location>
        <begin position="315"/>
        <end position="340"/>
    </location>
</feature>
<feature type="coiled-coil region" evidence="5">
    <location>
        <begin position="80"/>
        <end position="107"/>
    </location>
</feature>
<evidence type="ECO:0000313" key="8">
    <source>
        <dbReference type="Proteomes" id="UP000667349"/>
    </source>
</evidence>
<reference evidence="7" key="1">
    <citation type="submission" date="2020-02" db="EMBL/GenBank/DDBJ databases">
        <title>Relaxed selection underlies rapid genomic changes in the transitions from sociality to social parasitism in ants.</title>
        <authorList>
            <person name="Bi X."/>
        </authorList>
    </citation>
    <scope>NUCLEOTIDE SEQUENCE</scope>
    <source>
        <strain evidence="7">BGI-DK2013a</strain>
        <tissue evidence="7">Whole body</tissue>
    </source>
</reference>
<evidence type="ECO:0000256" key="5">
    <source>
        <dbReference type="SAM" id="Coils"/>
    </source>
</evidence>
<evidence type="ECO:0000256" key="2">
    <source>
        <dbReference type="ARBA" id="ARBA00022723"/>
    </source>
</evidence>
<keyword evidence="2" id="KW-0479">Metal-binding</keyword>
<dbReference type="GO" id="GO:0005655">
    <property type="term" value="C:nucleolar ribonuclease P complex"/>
    <property type="evidence" value="ECO:0007669"/>
    <property type="project" value="TreeGrafter"/>
</dbReference>